<evidence type="ECO:0000256" key="5">
    <source>
        <dbReference type="SAM" id="Phobius"/>
    </source>
</evidence>
<evidence type="ECO:0000256" key="3">
    <source>
        <dbReference type="ARBA" id="ARBA00022989"/>
    </source>
</evidence>
<feature type="domain" description="O-antigen ligase-related" evidence="6">
    <location>
        <begin position="239"/>
        <end position="369"/>
    </location>
</feature>
<name>A0A251X7S5_9GAMM</name>
<organism evidence="7 8">
    <name type="scientific">Thioflexithrix psekupsensis</name>
    <dbReference type="NCBI Taxonomy" id="1570016"/>
    <lineage>
        <taxon>Bacteria</taxon>
        <taxon>Pseudomonadati</taxon>
        <taxon>Pseudomonadota</taxon>
        <taxon>Gammaproteobacteria</taxon>
        <taxon>Thiotrichales</taxon>
        <taxon>Thioflexithrix</taxon>
    </lineage>
</organism>
<dbReference type="PANTHER" id="PTHR37422">
    <property type="entry name" value="TEICHURONIC ACID BIOSYNTHESIS PROTEIN TUAE"/>
    <property type="match status" value="1"/>
</dbReference>
<dbReference type="AlphaFoldDB" id="A0A251X7S5"/>
<protein>
    <recommendedName>
        <fullName evidence="6">O-antigen ligase-related domain-containing protein</fullName>
    </recommendedName>
</protein>
<feature type="transmembrane region" description="Helical" evidence="5">
    <location>
        <begin position="140"/>
        <end position="164"/>
    </location>
</feature>
<reference evidence="7 8" key="1">
    <citation type="submission" date="2016-12" db="EMBL/GenBank/DDBJ databases">
        <title>Thioflexothrix psekupsii D3 genome sequencing and assembly.</title>
        <authorList>
            <person name="Fomenkov A."/>
            <person name="Vincze T."/>
            <person name="Grabovich M."/>
            <person name="Anton B.P."/>
            <person name="Dubinina G."/>
            <person name="Orlova M."/>
            <person name="Belousova E."/>
            <person name="Roberts R.J."/>
        </authorList>
    </citation>
    <scope>NUCLEOTIDE SEQUENCE [LARGE SCALE GENOMIC DNA]</scope>
    <source>
        <strain evidence="7">D3</strain>
    </source>
</reference>
<feature type="transmembrane region" description="Helical" evidence="5">
    <location>
        <begin position="77"/>
        <end position="96"/>
    </location>
</feature>
<dbReference type="PANTHER" id="PTHR37422:SF13">
    <property type="entry name" value="LIPOPOLYSACCHARIDE BIOSYNTHESIS PROTEIN PA4999-RELATED"/>
    <property type="match status" value="1"/>
</dbReference>
<sequence>MLLALSALLIFLPAAFALYVSLTQSVQAAFLKVYIPTLFLLPSYYYFDPPVLPGVDFNQSAMLVLFFIWLIRGSPGWWFSFTDILVFSFVGFVGFSEYITSGYKDAQNLVFANLVSVLFPYIIAKSLIEPFNLRVSVAKQIAIYLVMVSLLSISQFILTGWSLWHRILGHFFSGQGWQWIPQERWGFGRITGPYGHAILAGIMFAVGYRLQRWLEWSGEWPRRWNKLAWWPLPLGLTMSLILLMGMIMTLSRGPWIGAFLAVFIVFIGRFPWRWTAVVVILTAGFILTPIAIERFAGYVEDIGRTTTEHTEHTLVYRWELLSTYIDLGKENLYLGWGRLKWPKIPGQRSVDNHYLLFFLMHGIIAVGLLVFMILFMPLRLLFHDMRLPIAQPPGSGFGFTLASLYVIYGWSIGTVFMGEQTLPLFFILLGWSEGYLRYEKIHRQHITLAKNAENAEYSSSISQAKTNPFKRILK</sequence>
<feature type="transmembrane region" description="Helical" evidence="5">
    <location>
        <begin position="54"/>
        <end position="71"/>
    </location>
</feature>
<evidence type="ECO:0000256" key="1">
    <source>
        <dbReference type="ARBA" id="ARBA00004141"/>
    </source>
</evidence>
<evidence type="ECO:0000313" key="8">
    <source>
        <dbReference type="Proteomes" id="UP000194798"/>
    </source>
</evidence>
<evidence type="ECO:0000256" key="2">
    <source>
        <dbReference type="ARBA" id="ARBA00022692"/>
    </source>
</evidence>
<evidence type="ECO:0000313" key="7">
    <source>
        <dbReference type="EMBL" id="OUD13259.1"/>
    </source>
</evidence>
<dbReference type="Pfam" id="PF04932">
    <property type="entry name" value="Wzy_C"/>
    <property type="match status" value="1"/>
</dbReference>
<proteinExistence type="predicted"/>
<comment type="caution">
    <text evidence="7">The sequence shown here is derived from an EMBL/GenBank/DDBJ whole genome shotgun (WGS) entry which is preliminary data.</text>
</comment>
<dbReference type="Proteomes" id="UP000194798">
    <property type="component" value="Unassembled WGS sequence"/>
</dbReference>
<feature type="transmembrane region" description="Helical" evidence="5">
    <location>
        <begin position="108"/>
        <end position="128"/>
    </location>
</feature>
<dbReference type="EMBL" id="MSLT01000018">
    <property type="protein sequence ID" value="OUD13259.1"/>
    <property type="molecule type" value="Genomic_DNA"/>
</dbReference>
<feature type="transmembrane region" description="Helical" evidence="5">
    <location>
        <begin position="354"/>
        <end position="376"/>
    </location>
</feature>
<keyword evidence="8" id="KW-1185">Reference proteome</keyword>
<feature type="transmembrane region" description="Helical" evidence="5">
    <location>
        <begin position="278"/>
        <end position="296"/>
    </location>
</feature>
<keyword evidence="3 5" id="KW-1133">Transmembrane helix</keyword>
<gene>
    <name evidence="7" type="ORF">TPSD3_11550</name>
</gene>
<comment type="subcellular location">
    <subcellularLocation>
        <location evidence="1">Membrane</location>
        <topology evidence="1">Multi-pass membrane protein</topology>
    </subcellularLocation>
</comment>
<evidence type="ECO:0000259" key="6">
    <source>
        <dbReference type="Pfam" id="PF04932"/>
    </source>
</evidence>
<dbReference type="InterPro" id="IPR051533">
    <property type="entry name" value="WaaL-like"/>
</dbReference>
<feature type="transmembrane region" description="Helical" evidence="5">
    <location>
        <begin position="185"/>
        <end position="208"/>
    </location>
</feature>
<dbReference type="GO" id="GO:0016020">
    <property type="term" value="C:membrane"/>
    <property type="evidence" value="ECO:0007669"/>
    <property type="project" value="UniProtKB-SubCell"/>
</dbReference>
<dbReference type="OrthoDB" id="9148522at2"/>
<evidence type="ECO:0000256" key="4">
    <source>
        <dbReference type="ARBA" id="ARBA00023136"/>
    </source>
</evidence>
<keyword evidence="2 5" id="KW-0812">Transmembrane</keyword>
<accession>A0A251X7S5</accession>
<dbReference type="InterPro" id="IPR007016">
    <property type="entry name" value="O-antigen_ligase-rel_domated"/>
</dbReference>
<keyword evidence="4 5" id="KW-0472">Membrane</keyword>
<feature type="transmembrane region" description="Helical" evidence="5">
    <location>
        <begin position="27"/>
        <end position="47"/>
    </location>
</feature>
<feature type="transmembrane region" description="Helical" evidence="5">
    <location>
        <begin position="228"/>
        <end position="248"/>
    </location>
</feature>
<dbReference type="RefSeq" id="WP_086488708.1">
    <property type="nucleotide sequence ID" value="NZ_MSLT01000018.1"/>
</dbReference>
<feature type="transmembrane region" description="Helical" evidence="5">
    <location>
        <begin position="396"/>
        <end position="417"/>
    </location>
</feature>